<evidence type="ECO:0000313" key="7">
    <source>
        <dbReference type="EMBL" id="SFE65234.1"/>
    </source>
</evidence>
<dbReference type="SUPFAM" id="SSF46626">
    <property type="entry name" value="Cytochrome c"/>
    <property type="match status" value="1"/>
</dbReference>
<dbReference type="Gene3D" id="1.10.760.10">
    <property type="entry name" value="Cytochrome c-like domain"/>
    <property type="match status" value="1"/>
</dbReference>
<dbReference type="Pfam" id="PF21419">
    <property type="entry name" value="RoxA-like_Cyt-c"/>
    <property type="match status" value="1"/>
</dbReference>
<organism evidence="7 8">
    <name type="scientific">Nannocystis exedens</name>
    <dbReference type="NCBI Taxonomy" id="54"/>
    <lineage>
        <taxon>Bacteria</taxon>
        <taxon>Pseudomonadati</taxon>
        <taxon>Myxococcota</taxon>
        <taxon>Polyangia</taxon>
        <taxon>Nannocystales</taxon>
        <taxon>Nannocystaceae</taxon>
        <taxon>Nannocystis</taxon>
    </lineage>
</organism>
<dbReference type="InterPro" id="IPR036909">
    <property type="entry name" value="Cyt_c-like_dom_sf"/>
</dbReference>
<evidence type="ECO:0000256" key="3">
    <source>
        <dbReference type="ARBA" id="ARBA00023004"/>
    </source>
</evidence>
<dbReference type="PANTHER" id="PTHR30600">
    <property type="entry name" value="CYTOCHROME C PEROXIDASE-RELATED"/>
    <property type="match status" value="1"/>
</dbReference>
<dbReference type="GO" id="GO:0009055">
    <property type="term" value="F:electron transfer activity"/>
    <property type="evidence" value="ECO:0007669"/>
    <property type="project" value="InterPro"/>
</dbReference>
<keyword evidence="1 4" id="KW-0349">Heme</keyword>
<keyword evidence="8" id="KW-1185">Reference proteome</keyword>
<feature type="region of interest" description="Disordered" evidence="5">
    <location>
        <begin position="456"/>
        <end position="476"/>
    </location>
</feature>
<protein>
    <recommendedName>
        <fullName evidence="6">Cytochrome c domain-containing protein</fullName>
    </recommendedName>
</protein>
<dbReference type="GO" id="GO:0046872">
    <property type="term" value="F:metal ion binding"/>
    <property type="evidence" value="ECO:0007669"/>
    <property type="project" value="UniProtKB-KW"/>
</dbReference>
<dbReference type="PROSITE" id="PS51007">
    <property type="entry name" value="CYTC"/>
    <property type="match status" value="1"/>
</dbReference>
<dbReference type="EMBL" id="FOMX01000017">
    <property type="protein sequence ID" value="SFE65234.1"/>
    <property type="molecule type" value="Genomic_DNA"/>
</dbReference>
<feature type="compositionally biased region" description="Basic and acidic residues" evidence="5">
    <location>
        <begin position="456"/>
        <end position="473"/>
    </location>
</feature>
<evidence type="ECO:0000256" key="1">
    <source>
        <dbReference type="ARBA" id="ARBA00022617"/>
    </source>
</evidence>
<keyword evidence="3 4" id="KW-0408">Iron</keyword>
<gene>
    <name evidence="7" type="ORF">SAMN02745121_05004</name>
</gene>
<proteinExistence type="predicted"/>
<dbReference type="InterPro" id="IPR047758">
    <property type="entry name" value="CytoC_perox"/>
</dbReference>
<dbReference type="PANTHER" id="PTHR30600:SF9">
    <property type="entry name" value="BLR7738 PROTEIN"/>
    <property type="match status" value="1"/>
</dbReference>
<evidence type="ECO:0000256" key="4">
    <source>
        <dbReference type="PROSITE-ProRule" id="PRU00433"/>
    </source>
</evidence>
<evidence type="ECO:0000313" key="8">
    <source>
        <dbReference type="Proteomes" id="UP000199400"/>
    </source>
</evidence>
<feature type="domain" description="Cytochrome c" evidence="6">
    <location>
        <begin position="352"/>
        <end position="576"/>
    </location>
</feature>
<accession>A0A1I2CAF6</accession>
<dbReference type="PROSITE" id="PS51257">
    <property type="entry name" value="PROKAR_LIPOPROTEIN"/>
    <property type="match status" value="1"/>
</dbReference>
<dbReference type="Proteomes" id="UP000199400">
    <property type="component" value="Unassembled WGS sequence"/>
</dbReference>
<dbReference type="NCBIfam" id="NF040606">
    <property type="entry name" value="CytoC_perox"/>
    <property type="match status" value="1"/>
</dbReference>
<dbReference type="STRING" id="54.SAMN02745121_05004"/>
<dbReference type="InterPro" id="IPR009056">
    <property type="entry name" value="Cyt_c-like_dom"/>
</dbReference>
<dbReference type="GO" id="GO:0004130">
    <property type="term" value="F:cytochrome-c peroxidase activity"/>
    <property type="evidence" value="ECO:0007669"/>
    <property type="project" value="TreeGrafter"/>
</dbReference>
<evidence type="ECO:0000256" key="5">
    <source>
        <dbReference type="SAM" id="MobiDB-lite"/>
    </source>
</evidence>
<evidence type="ECO:0000256" key="2">
    <source>
        <dbReference type="ARBA" id="ARBA00022723"/>
    </source>
</evidence>
<name>A0A1I2CAF6_9BACT</name>
<dbReference type="InterPro" id="IPR051395">
    <property type="entry name" value="Cytochrome_c_Peroxidase/MauG"/>
</dbReference>
<evidence type="ECO:0000259" key="6">
    <source>
        <dbReference type="PROSITE" id="PS51007"/>
    </source>
</evidence>
<dbReference type="AlphaFoldDB" id="A0A1I2CAF6"/>
<dbReference type="GO" id="GO:0020037">
    <property type="term" value="F:heme binding"/>
    <property type="evidence" value="ECO:0007669"/>
    <property type="project" value="InterPro"/>
</dbReference>
<keyword evidence="2 4" id="KW-0479">Metal-binding</keyword>
<sequence length="576" mass="62512">MVRRVAVIIPLLSSLACSRGAVDSADEGPPGLLEGIRERAGRVLAQDAYGDGATELVYLDQGWGPAETLWFYHADQGSVLMPYDTLIHLEQVGSEQRFVSPEHMTRFRFLNQYPTPNNPDGLPVGFTRHDDQVGLTCAACHTSQINYRGTAIRIDGAPALADVAGFLREVEAALRATLADEAKLARFAAARTGGGADEAARAAARTSLQATLAWFGDYNAANRSTTSEGFGRLDAIGRIVNQSIRFTSGPQNSLEPNAPTSYPLLWDAPRHDYVQWIGFAANAEAGSLGRNAGEVIGVFGRVEVRRYETEKEARRGYASTIDMNALVAMEESLRRLQSPQWPEQVLPAIDRGLAERGAELYRQQCVSCHALLDRADPERRVVAQITGLDVVGTDPTSARNVADARVPAGVLEGAISPQGQRYGAKLTALALLGDLVARSLARHPVAVARAIADAKRHDLEETPKQGDHPRDDGDPTVSLQAYKARPLNGIWASSPYLHNGSVPTLHDLLLPVAQRPARFAVGRWEFDPNKVGYVSDGEGPFVVDTALTGNSNRGHEYGVTLREDDRRALVEYLKTL</sequence>
<reference evidence="8" key="1">
    <citation type="submission" date="2016-10" db="EMBL/GenBank/DDBJ databases">
        <authorList>
            <person name="Varghese N."/>
            <person name="Submissions S."/>
        </authorList>
    </citation>
    <scope>NUCLEOTIDE SEQUENCE [LARGE SCALE GENOMIC DNA]</scope>
    <source>
        <strain evidence="8">ATCC 25963</strain>
    </source>
</reference>